<name>A0A1L4BS62_9GAMM</name>
<keyword evidence="4" id="KW-1185">Reference proteome</keyword>
<evidence type="ECO:0000313" key="3">
    <source>
        <dbReference type="EMBL" id="API86686.1"/>
    </source>
</evidence>
<feature type="compositionally biased region" description="Low complexity" evidence="1">
    <location>
        <begin position="470"/>
        <end position="482"/>
    </location>
</feature>
<dbReference type="InterPro" id="IPR050767">
    <property type="entry name" value="Sel1_AlgK"/>
</dbReference>
<feature type="region of interest" description="Disordered" evidence="1">
    <location>
        <begin position="426"/>
        <end position="455"/>
    </location>
</feature>
<evidence type="ECO:0008006" key="5">
    <source>
        <dbReference type="Google" id="ProtNLM"/>
    </source>
</evidence>
<dbReference type="KEGG" id="frx:F7310_04630"/>
<evidence type="ECO:0000256" key="2">
    <source>
        <dbReference type="SAM" id="Phobius"/>
    </source>
</evidence>
<protein>
    <recommendedName>
        <fullName evidence="5">Beta-lactamase</fullName>
    </recommendedName>
</protein>
<dbReference type="STRING" id="573570.F7310_04630"/>
<feature type="compositionally biased region" description="Basic and acidic residues" evidence="1">
    <location>
        <begin position="434"/>
        <end position="455"/>
    </location>
</feature>
<organism evidence="3 4">
    <name type="scientific">Francisella uliginis</name>
    <dbReference type="NCBI Taxonomy" id="573570"/>
    <lineage>
        <taxon>Bacteria</taxon>
        <taxon>Pseudomonadati</taxon>
        <taxon>Pseudomonadota</taxon>
        <taxon>Gammaproteobacteria</taxon>
        <taxon>Thiotrichales</taxon>
        <taxon>Francisellaceae</taxon>
        <taxon>Francisella</taxon>
    </lineage>
</organism>
<accession>A0A1L4BS62</accession>
<proteinExistence type="predicted"/>
<dbReference type="SMART" id="SM00671">
    <property type="entry name" value="SEL1"/>
    <property type="match status" value="4"/>
</dbReference>
<keyword evidence="2" id="KW-0472">Membrane</keyword>
<dbReference type="EMBL" id="CP016796">
    <property type="protein sequence ID" value="API86686.1"/>
    <property type="molecule type" value="Genomic_DNA"/>
</dbReference>
<dbReference type="OrthoDB" id="5603859at2"/>
<dbReference type="Gene3D" id="1.25.40.10">
    <property type="entry name" value="Tetratricopeptide repeat domain"/>
    <property type="match status" value="2"/>
</dbReference>
<gene>
    <name evidence="3" type="ORF">F7310_04630</name>
</gene>
<dbReference type="GO" id="GO:0036503">
    <property type="term" value="P:ERAD pathway"/>
    <property type="evidence" value="ECO:0007669"/>
    <property type="project" value="TreeGrafter"/>
</dbReference>
<dbReference type="InterPro" id="IPR011990">
    <property type="entry name" value="TPR-like_helical_dom_sf"/>
</dbReference>
<feature type="transmembrane region" description="Helical" evidence="2">
    <location>
        <begin position="25"/>
        <end position="46"/>
    </location>
</feature>
<keyword evidence="2" id="KW-1133">Transmembrane helix</keyword>
<reference evidence="3 4" key="1">
    <citation type="journal article" date="2016" name="Appl. Environ. Microbiol.">
        <title>Whole genome relationships among Francisella bacteria of diverse origin define new species and provide specific regions for detection.</title>
        <authorList>
            <person name="Challacombe J.F."/>
            <person name="Petersen J.M."/>
            <person name="Gallegos-Graves V."/>
            <person name="Hodge D."/>
            <person name="Pillai S."/>
            <person name="Kuske C.R."/>
        </authorList>
    </citation>
    <scope>NUCLEOTIDE SEQUENCE [LARGE SCALE GENOMIC DNA]</scope>
    <source>
        <strain evidence="4">TX07-7310</strain>
    </source>
</reference>
<dbReference type="Proteomes" id="UP000184222">
    <property type="component" value="Chromosome"/>
</dbReference>
<keyword evidence="2" id="KW-0812">Transmembrane</keyword>
<dbReference type="InterPro" id="IPR006597">
    <property type="entry name" value="Sel1-like"/>
</dbReference>
<dbReference type="RefSeq" id="WP_072712144.1">
    <property type="nucleotide sequence ID" value="NZ_CP016796.1"/>
</dbReference>
<dbReference type="SUPFAM" id="SSF81901">
    <property type="entry name" value="HCP-like"/>
    <property type="match status" value="2"/>
</dbReference>
<evidence type="ECO:0000256" key="1">
    <source>
        <dbReference type="SAM" id="MobiDB-lite"/>
    </source>
</evidence>
<feature type="region of interest" description="Disordered" evidence="1">
    <location>
        <begin position="270"/>
        <end position="303"/>
    </location>
</feature>
<dbReference type="AlphaFoldDB" id="A0A1L4BS62"/>
<sequence length="608" mass="70789">MSEQDNIPETPKEETKSLVSKKKKIIRILIGVAVVGVCAIGVNSYMDYSHQAFLQQHSKAIADINNKNVKGYEAAFEILKDLADDDEATASDYYYLGYLYQYGFGTQKNYSYAYKYYKKANTAQAFYQIAILYKYGQGVNKDNKKALEYFKKAYKAGNKKAIAGLAVFLEANPNLISTTDPELIYQIYLEYKSNKITEKKPGDKDKYLSIAASRGYEPAIIEQARIFEKNKNYHRALMLWQTLLYSSNPKVADLAEKEIAKSETLVRKQRQKELEEQTAKQEKMQKKPLDQDKNKDENKDKKLQEKIKINRKIGLTIPKRELKNLDGLVYINLFNTDREKLQNFYRNISGIEIEKDWIINSKDSNSSYINNLIDLSNFKHNKSSLRFDFGDNNNTNKYEGLIYYFYNNENEFIQNIVNNIIQNKPKQSSLTPKTNDDRLSADESSDKDIKENSKAKQEDILNQMKKAEALKQQQQNQQQSRTDQNKQQKKEAQQLTYKEKIQRMQVFAQKGDYKELYKLEHAASNGDVYAIYYTGIYYYNLKDYKKAMGYFEEAASKNYGPAYYELGNMYYDEQENGISYDKQKAKMYYKKAANLGVKNAEHILMLMD</sequence>
<feature type="compositionally biased region" description="Basic and acidic residues" evidence="1">
    <location>
        <begin position="483"/>
        <end position="495"/>
    </location>
</feature>
<dbReference type="PANTHER" id="PTHR11102:SF147">
    <property type="entry name" value="SEL1L ADAPTOR SUBUNIT OF ERAD E3 UBIQUITIN LIGASE"/>
    <property type="match status" value="1"/>
</dbReference>
<feature type="region of interest" description="Disordered" evidence="1">
    <location>
        <begin position="468"/>
        <end position="495"/>
    </location>
</feature>
<evidence type="ECO:0000313" key="4">
    <source>
        <dbReference type="Proteomes" id="UP000184222"/>
    </source>
</evidence>
<dbReference type="PANTHER" id="PTHR11102">
    <property type="entry name" value="SEL-1-LIKE PROTEIN"/>
    <property type="match status" value="1"/>
</dbReference>
<dbReference type="Pfam" id="PF08238">
    <property type="entry name" value="Sel1"/>
    <property type="match status" value="4"/>
</dbReference>